<dbReference type="InterPro" id="IPR035427">
    <property type="entry name" value="Tim10-like_dom_sf"/>
</dbReference>
<gene>
    <name evidence="4" type="ORF">AV274_5662</name>
</gene>
<keyword evidence="1" id="KW-0472">Membrane</keyword>
<dbReference type="InterPro" id="IPR004217">
    <property type="entry name" value="Tim10-like"/>
</dbReference>
<keyword evidence="1" id="KW-0653">Protein transport</keyword>
<protein>
    <recommendedName>
        <fullName evidence="1">Mitochondrial import inner membrane translocase subunit</fullName>
    </recommendedName>
</protein>
<dbReference type="Pfam" id="PF02953">
    <property type="entry name" value="zf-Tim10_DDP"/>
    <property type="match status" value="1"/>
</dbReference>
<keyword evidence="5" id="KW-1185">Reference proteome</keyword>
<name>A0A196S6H5_BLAHN</name>
<feature type="domain" description="Tim10-like" evidence="3">
    <location>
        <begin position="42"/>
        <end position="101"/>
    </location>
</feature>
<feature type="compositionally biased region" description="Basic and acidic residues" evidence="2">
    <location>
        <begin position="7"/>
        <end position="22"/>
    </location>
</feature>
<dbReference type="GO" id="GO:0015031">
    <property type="term" value="P:protein transport"/>
    <property type="evidence" value="ECO:0007669"/>
    <property type="project" value="UniProtKB-KW"/>
</dbReference>
<keyword evidence="1" id="KW-0813">Transport</keyword>
<dbReference type="SUPFAM" id="SSF144122">
    <property type="entry name" value="Tim10-like"/>
    <property type="match status" value="1"/>
</dbReference>
<keyword evidence="1" id="KW-0496">Mitochondrion</keyword>
<keyword evidence="1" id="KW-0999">Mitochondrion inner membrane</keyword>
<dbReference type="Gene3D" id="1.10.287.810">
    <property type="entry name" value="Mitochondrial import inner membrane translocase subunit tim13 like domains"/>
    <property type="match status" value="1"/>
</dbReference>
<organism evidence="4 5">
    <name type="scientific">Blastocystis sp. subtype 1 (strain ATCC 50177 / NandII)</name>
    <dbReference type="NCBI Taxonomy" id="478820"/>
    <lineage>
        <taxon>Eukaryota</taxon>
        <taxon>Sar</taxon>
        <taxon>Stramenopiles</taxon>
        <taxon>Bigyra</taxon>
        <taxon>Opalozoa</taxon>
        <taxon>Opalinata</taxon>
        <taxon>Blastocystidae</taxon>
        <taxon>Blastocystis</taxon>
    </lineage>
</organism>
<dbReference type="GO" id="GO:0005743">
    <property type="term" value="C:mitochondrial inner membrane"/>
    <property type="evidence" value="ECO:0007669"/>
    <property type="project" value="UniProtKB-SubCell"/>
</dbReference>
<dbReference type="AlphaFoldDB" id="A0A196S6H5"/>
<comment type="caution">
    <text evidence="4">The sequence shown here is derived from an EMBL/GenBank/DDBJ whole genome shotgun (WGS) entry which is preliminary data.</text>
</comment>
<dbReference type="STRING" id="478820.A0A196S6H5"/>
<dbReference type="OrthoDB" id="1551503at2759"/>
<feature type="region of interest" description="Disordered" evidence="2">
    <location>
        <begin position="1"/>
        <end position="28"/>
    </location>
</feature>
<evidence type="ECO:0000313" key="4">
    <source>
        <dbReference type="EMBL" id="OAO12665.1"/>
    </source>
</evidence>
<evidence type="ECO:0000259" key="3">
    <source>
        <dbReference type="Pfam" id="PF02953"/>
    </source>
</evidence>
<dbReference type="Proteomes" id="UP000078348">
    <property type="component" value="Unassembled WGS sequence"/>
</dbReference>
<comment type="similarity">
    <text evidence="1">Belongs to the small Tim family.</text>
</comment>
<keyword evidence="1" id="KW-0143">Chaperone</keyword>
<comment type="subunit">
    <text evidence="1">Heterohexamer.</text>
</comment>
<evidence type="ECO:0000256" key="1">
    <source>
        <dbReference type="RuleBase" id="RU367043"/>
    </source>
</evidence>
<comment type="subcellular location">
    <subcellularLocation>
        <location evidence="1">Mitochondrion inner membrane</location>
        <topology evidence="1">Peripheral membrane protein</topology>
        <orientation evidence="1">Intermembrane side</orientation>
    </subcellularLocation>
</comment>
<dbReference type="EMBL" id="LXWW01000528">
    <property type="protein sequence ID" value="OAO12665.1"/>
    <property type="molecule type" value="Genomic_DNA"/>
</dbReference>
<comment type="domain">
    <text evidence="1">The twin CX3C motif contains 4 conserved Cys residues that form 2 disulfide bonds in the mitochondrial intermembrane space.</text>
</comment>
<sequence>MGVEIQRVSEKGRSPEAKDRSGGRVGNHPFLLPEVNMDDIRQIRDNLAADNFQKIHAILTEKCFARCCQNTNGHLSDSEKKCLSNCHDAYFQAINVVADQINRLNSKVQER</sequence>
<comment type="function">
    <text evidence="1">Mitochondrial intermembrane chaperone that participates in the import and insertion of some multi-pass transmembrane proteins into the mitochondrial inner membrane. Also required for the transfer of beta-barrel precursors from the TOM complex to the sorting and assembly machinery (SAM complex) of the outer membrane. Acts as a chaperone-like protein that protects the hydrophobic precursors from aggregation and guide them through the mitochondrial intermembrane space.</text>
</comment>
<keyword evidence="1" id="KW-0811">Translocation</keyword>
<proteinExistence type="inferred from homology"/>
<accession>A0A196S6H5</accession>
<keyword evidence="1" id="KW-1015">Disulfide bond</keyword>
<evidence type="ECO:0000313" key="5">
    <source>
        <dbReference type="Proteomes" id="UP000078348"/>
    </source>
</evidence>
<reference evidence="4 5" key="1">
    <citation type="submission" date="2016-05" db="EMBL/GenBank/DDBJ databases">
        <title>Nuclear genome of Blastocystis sp. subtype 1 NandII.</title>
        <authorList>
            <person name="Gentekaki E."/>
            <person name="Curtis B."/>
            <person name="Stairs C."/>
            <person name="Eme L."/>
            <person name="Herman E."/>
            <person name="Klimes V."/>
            <person name="Arias M.C."/>
            <person name="Elias M."/>
            <person name="Hilliou F."/>
            <person name="Klute M."/>
            <person name="Malik S.-B."/>
            <person name="Pightling A."/>
            <person name="Rachubinski R."/>
            <person name="Salas D."/>
            <person name="Schlacht A."/>
            <person name="Suga H."/>
            <person name="Archibald J."/>
            <person name="Ball S.G."/>
            <person name="Clark G."/>
            <person name="Dacks J."/>
            <person name="Van Der Giezen M."/>
            <person name="Tsaousis A."/>
            <person name="Roger A."/>
        </authorList>
    </citation>
    <scope>NUCLEOTIDE SEQUENCE [LARGE SCALE GENOMIC DNA]</scope>
    <source>
        <strain evidence="5">ATCC 50177 / NandII</strain>
    </source>
</reference>
<evidence type="ECO:0000256" key="2">
    <source>
        <dbReference type="SAM" id="MobiDB-lite"/>
    </source>
</evidence>